<dbReference type="EMBL" id="JAUTXT010000024">
    <property type="protein sequence ID" value="KAK3673641.1"/>
    <property type="molecule type" value="Genomic_DNA"/>
</dbReference>
<feature type="domain" description="Glycosyltransferase subfamily 4-like N-terminal" evidence="4">
    <location>
        <begin position="152"/>
        <end position="296"/>
    </location>
</feature>
<dbReference type="Gene3D" id="3.40.50.2000">
    <property type="entry name" value="Glycogen Phosphorylase B"/>
    <property type="match status" value="2"/>
</dbReference>
<evidence type="ECO:0000259" key="3">
    <source>
        <dbReference type="Pfam" id="PF00534"/>
    </source>
</evidence>
<dbReference type="InterPro" id="IPR050194">
    <property type="entry name" value="Glycosyltransferase_grp1"/>
</dbReference>
<feature type="compositionally biased region" description="Low complexity" evidence="2">
    <location>
        <begin position="120"/>
        <end position="130"/>
    </location>
</feature>
<dbReference type="PANTHER" id="PTHR45947">
    <property type="entry name" value="SULFOQUINOVOSYL TRANSFERASE SQD2"/>
    <property type="match status" value="1"/>
</dbReference>
<keyword evidence="1" id="KW-0808">Transferase</keyword>
<dbReference type="Pfam" id="PF00534">
    <property type="entry name" value="Glycos_transf_1"/>
    <property type="match status" value="1"/>
</dbReference>
<dbReference type="PANTHER" id="PTHR45947:SF3">
    <property type="entry name" value="SULFOQUINOVOSYL TRANSFERASE SQD2"/>
    <property type="match status" value="1"/>
</dbReference>
<proteinExistence type="predicted"/>
<dbReference type="CDD" id="cd03814">
    <property type="entry name" value="GT4-like"/>
    <property type="match status" value="1"/>
</dbReference>
<comment type="caution">
    <text evidence="5">The sequence shown here is derived from an EMBL/GenBank/DDBJ whole genome shotgun (WGS) entry which is preliminary data.</text>
</comment>
<dbReference type="Pfam" id="PF13439">
    <property type="entry name" value="Glyco_transf_4"/>
    <property type="match status" value="1"/>
</dbReference>
<dbReference type="InterPro" id="IPR028098">
    <property type="entry name" value="Glyco_trans_4-like_N"/>
</dbReference>
<protein>
    <recommendedName>
        <fullName evidence="7">Glycosyl transferase family 1 domain-containing protein</fullName>
    </recommendedName>
</protein>
<evidence type="ECO:0008006" key="7">
    <source>
        <dbReference type="Google" id="ProtNLM"/>
    </source>
</evidence>
<name>A0AAE1BZW2_9PEZI</name>
<keyword evidence="6" id="KW-1185">Reference proteome</keyword>
<accession>A0AAE1BZW2</accession>
<evidence type="ECO:0000256" key="2">
    <source>
        <dbReference type="SAM" id="MobiDB-lite"/>
    </source>
</evidence>
<keyword evidence="1" id="KW-0328">Glycosyltransferase</keyword>
<feature type="region of interest" description="Disordered" evidence="2">
    <location>
        <begin position="120"/>
        <end position="164"/>
    </location>
</feature>
<dbReference type="Proteomes" id="UP001274830">
    <property type="component" value="Unassembled WGS sequence"/>
</dbReference>
<organism evidence="5 6">
    <name type="scientific">Recurvomyces mirabilis</name>
    <dbReference type="NCBI Taxonomy" id="574656"/>
    <lineage>
        <taxon>Eukaryota</taxon>
        <taxon>Fungi</taxon>
        <taxon>Dikarya</taxon>
        <taxon>Ascomycota</taxon>
        <taxon>Pezizomycotina</taxon>
        <taxon>Dothideomycetes</taxon>
        <taxon>Dothideomycetidae</taxon>
        <taxon>Mycosphaerellales</taxon>
        <taxon>Teratosphaeriaceae</taxon>
        <taxon>Recurvomyces</taxon>
    </lineage>
</organism>
<feature type="domain" description="Glycosyl transferase family 1" evidence="3">
    <location>
        <begin position="309"/>
        <end position="472"/>
    </location>
</feature>
<dbReference type="InterPro" id="IPR001296">
    <property type="entry name" value="Glyco_trans_1"/>
</dbReference>
<reference evidence="5" key="1">
    <citation type="submission" date="2023-07" db="EMBL/GenBank/DDBJ databases">
        <title>Black Yeasts Isolated from many extreme environments.</title>
        <authorList>
            <person name="Coleine C."/>
            <person name="Stajich J.E."/>
            <person name="Selbmann L."/>
        </authorList>
    </citation>
    <scope>NUCLEOTIDE SEQUENCE</scope>
    <source>
        <strain evidence="5">CCFEE 5485</strain>
    </source>
</reference>
<evidence type="ECO:0000313" key="5">
    <source>
        <dbReference type="EMBL" id="KAK3673641.1"/>
    </source>
</evidence>
<feature type="compositionally biased region" description="Basic and acidic residues" evidence="2">
    <location>
        <begin position="141"/>
        <end position="161"/>
    </location>
</feature>
<dbReference type="AlphaFoldDB" id="A0AAE1BZW2"/>
<gene>
    <name evidence="5" type="ORF">LTR78_006546</name>
</gene>
<sequence length="625" mass="69667">MTESQPHSAQGGFLKPEFPVQLVGKKVLLATESLGPVNGVSRTTGMLVEYLRNNGVNVATCAPLYKGQNIITTESKQPRQPIVNPEWVRSIEAKSSSLASRAIGGSWQFHFDRDEAAQQAQSLLQPSSAQGRNPQMIRRSKSNDGKKKPEATAETGRHNPEFRLQGYPLPYNPDLTVAYPFRLGVIYDKTFMPDIIYLASPASVGFQFLIQLRQIDHPPPTFLNFQTDLSAYAEILFPPPLDGYGVYLLQMVQGYLFRAPSVRTIFYPSAYVRKYMEKAGAPSHKMRQLGRGVDTELFNPGRRGEAYRKEIAPNGEIIFACICRIAPEKGFEFLARAARKLKESGLAFRLLIVGGNKNPAVMQEVKDYFTGLDKEVIFTGMLRGVDLAHKYAAADVFLHCSITETFGLVVLESMASGVPVIARDEGGPSETIKHGKSGFLVPPHDLETFVKRSRELAINTALRQEMNENARLQALDTTWDKINNQVALELAAVLEEHPAKTHQEKKVHGFYGTWINMADGMTINPDTGAVQPASIPMTYGPPTIDIIWHNMNYEKDVWRLSRGPTGPSIDKVFIRIAKLVQDRWITLHSVTATQYTFVVVCESEATEDEFHRVAWNSGMDGVVLH</sequence>
<evidence type="ECO:0000259" key="4">
    <source>
        <dbReference type="Pfam" id="PF13439"/>
    </source>
</evidence>
<dbReference type="GO" id="GO:0016757">
    <property type="term" value="F:glycosyltransferase activity"/>
    <property type="evidence" value="ECO:0007669"/>
    <property type="project" value="UniProtKB-KW"/>
</dbReference>
<evidence type="ECO:0000256" key="1">
    <source>
        <dbReference type="ARBA" id="ARBA00022676"/>
    </source>
</evidence>
<dbReference type="SUPFAM" id="SSF53756">
    <property type="entry name" value="UDP-Glycosyltransferase/glycogen phosphorylase"/>
    <property type="match status" value="1"/>
</dbReference>
<evidence type="ECO:0000313" key="6">
    <source>
        <dbReference type="Proteomes" id="UP001274830"/>
    </source>
</evidence>